<keyword evidence="1" id="KW-0830">Ubiquinone</keyword>
<dbReference type="EMBL" id="AP011112">
    <property type="protein sequence ID" value="BAI70073.1"/>
    <property type="molecule type" value="Genomic_DNA"/>
</dbReference>
<dbReference type="PANTHER" id="PTHR43591">
    <property type="entry name" value="METHYLTRANSFERASE"/>
    <property type="match status" value="1"/>
</dbReference>
<dbReference type="RefSeq" id="WP_012964253.1">
    <property type="nucleotide sequence ID" value="NC_013799.1"/>
</dbReference>
<dbReference type="Gene3D" id="3.40.50.150">
    <property type="entry name" value="Vaccinia Virus protein VP39"/>
    <property type="match status" value="1"/>
</dbReference>
<keyword evidence="2" id="KW-1185">Reference proteome</keyword>
<dbReference type="InterPro" id="IPR029063">
    <property type="entry name" value="SAM-dependent_MTases_sf"/>
</dbReference>
<evidence type="ECO:0000313" key="1">
    <source>
        <dbReference type="EMBL" id="BAI70073.1"/>
    </source>
</evidence>
<dbReference type="Proteomes" id="UP000002574">
    <property type="component" value="Chromosome"/>
</dbReference>
<dbReference type="OrthoDB" id="13021at2"/>
<dbReference type="KEGG" id="hth:HTH_1625"/>
<keyword evidence="1" id="KW-0489">Methyltransferase</keyword>
<reference evidence="1 2" key="1">
    <citation type="journal article" date="2010" name="J. Bacteriol.">
        <title>Complete genome sequence of the thermophilic, obligately chemolithoautotrophic hydrogen-oxidizing bacterium Hydrogenobacter thermophilus TK-6.</title>
        <authorList>
            <person name="Arai H."/>
            <person name="Kanbe H."/>
            <person name="Ishii M."/>
            <person name="Igarashi Y."/>
        </authorList>
    </citation>
    <scope>NUCLEOTIDE SEQUENCE [LARGE SCALE GENOMIC DNA]</scope>
    <source>
        <strain evidence="2">DSM 6534 / IAM 12695 / TK-6 [Tokyo]</strain>
    </source>
</reference>
<dbReference type="PANTHER" id="PTHR43591:SF24">
    <property type="entry name" value="2-METHOXY-6-POLYPRENYL-1,4-BENZOQUINOL METHYLASE, MITOCHONDRIAL"/>
    <property type="match status" value="1"/>
</dbReference>
<dbReference type="STRING" id="608538.HTH_1625"/>
<dbReference type="SUPFAM" id="SSF53335">
    <property type="entry name" value="S-adenosyl-L-methionine-dependent methyltransferases"/>
    <property type="match status" value="1"/>
</dbReference>
<proteinExistence type="predicted"/>
<dbReference type="CDD" id="cd02440">
    <property type="entry name" value="AdoMet_MTases"/>
    <property type="match status" value="1"/>
</dbReference>
<organism evidence="1 2">
    <name type="scientific">Hydrogenobacter thermophilus (strain DSM 6534 / IAM 12695 / TK-6)</name>
    <dbReference type="NCBI Taxonomy" id="608538"/>
    <lineage>
        <taxon>Bacteria</taxon>
        <taxon>Pseudomonadati</taxon>
        <taxon>Aquificota</taxon>
        <taxon>Aquificia</taxon>
        <taxon>Aquificales</taxon>
        <taxon>Aquificaceae</taxon>
        <taxon>Hydrogenobacter</taxon>
    </lineage>
</organism>
<protein>
    <submittedName>
        <fullName evidence="1">Ubiquinone/menaquinone biosynthesis methyltransferase</fullName>
    </submittedName>
</protein>
<dbReference type="Pfam" id="PF01209">
    <property type="entry name" value="Ubie_methyltran"/>
    <property type="match status" value="1"/>
</dbReference>
<dbReference type="GO" id="GO:0032259">
    <property type="term" value="P:methylation"/>
    <property type="evidence" value="ECO:0007669"/>
    <property type="project" value="UniProtKB-KW"/>
</dbReference>
<name>D3DJS1_HYDTT</name>
<evidence type="ECO:0000313" key="2">
    <source>
        <dbReference type="Proteomes" id="UP000002574"/>
    </source>
</evidence>
<gene>
    <name evidence="1" type="ordered locus">HTH_1625</name>
</gene>
<sequence>MNKKVVGEVFSQVSKLYDPFLKGITLGNIDRWQRDLIELLDNEGNRLDVGTGTGEVLKKSIVKGLKVGIDLSIGMLKRAKTKCTDCHFILADAENMPFKDASFRSITLSLVYRHIDDKKAFLKEAYRVLEKGGHICILDINRFLGTRILTFIMRYPIKPLGLLMFGREKWDFFLHSLESSLSLSEVKQQLEGENFKVIHIKTYLFGLVYLLKASKL</sequence>
<dbReference type="eggNOG" id="COG2226">
    <property type="taxonomic scope" value="Bacteria"/>
</dbReference>
<accession>D3DJS1</accession>
<dbReference type="GO" id="GO:0008168">
    <property type="term" value="F:methyltransferase activity"/>
    <property type="evidence" value="ECO:0007669"/>
    <property type="project" value="UniProtKB-KW"/>
</dbReference>
<dbReference type="AlphaFoldDB" id="D3DJS1"/>
<keyword evidence="1" id="KW-0808">Transferase</keyword>
<dbReference type="KEGG" id="hte:Hydth_1613"/>